<dbReference type="EMBL" id="JRQD01000005">
    <property type="protein sequence ID" value="KGM06287.1"/>
    <property type="molecule type" value="Genomic_DNA"/>
</dbReference>
<dbReference type="RefSeq" id="WP_036315075.1">
    <property type="nucleotide sequence ID" value="NZ_JRQD01000005.1"/>
</dbReference>
<protein>
    <recommendedName>
        <fullName evidence="2">DUF547 domain-containing protein</fullName>
    </recommendedName>
</protein>
<evidence type="ECO:0000259" key="2">
    <source>
        <dbReference type="Pfam" id="PF04784"/>
    </source>
</evidence>
<evidence type="ECO:0000313" key="3">
    <source>
        <dbReference type="EMBL" id="KGM06287.1"/>
    </source>
</evidence>
<evidence type="ECO:0000313" key="4">
    <source>
        <dbReference type="Proteomes" id="UP000029999"/>
    </source>
</evidence>
<dbReference type="Pfam" id="PF04784">
    <property type="entry name" value="DUF547"/>
    <property type="match status" value="1"/>
</dbReference>
<feature type="chain" id="PRO_5001959238" description="DUF547 domain-containing protein" evidence="1">
    <location>
        <begin position="18"/>
        <end position="258"/>
    </location>
</feature>
<dbReference type="AlphaFoldDB" id="A0A0A0BF56"/>
<gene>
    <name evidence="3" type="ORF">LP43_2161</name>
</gene>
<sequence length="258" mass="30333">MKWWLILCCMLTSSVYADGVDHSIWDALLSEHVRVFEGGKVTQIDYSGFKTEQKRLETYLEMLSKIDFDDFKRWSRAERLAFLLNAYNAWTVKLILTAYPDLESIKDLGGFFQTPWEKEFIPLFNQTITLDHIEHDLIRGSEEFNEPRIHFAVNCASIGCPALRNEAYTAEKLERQLQEQTILFLSDKSRNYLDNSTLYVSPIFKWYQEDFESGWRAINSLRELFALYAPSLGLKEQQKTGEFKIRFLDYDWSLNDTP</sequence>
<name>A0A0A0BF56_9GAMM</name>
<keyword evidence="1" id="KW-0732">Signal</keyword>
<dbReference type="PANTHER" id="PTHR46361">
    <property type="entry name" value="ELECTRON CARRIER/ PROTEIN DISULFIDE OXIDOREDUCTASE"/>
    <property type="match status" value="1"/>
</dbReference>
<feature type="domain" description="DUF547" evidence="2">
    <location>
        <begin position="72"/>
        <end position="185"/>
    </location>
</feature>
<proteinExistence type="predicted"/>
<dbReference type="Proteomes" id="UP000029999">
    <property type="component" value="Unassembled WGS sequence"/>
</dbReference>
<comment type="caution">
    <text evidence="3">The sequence shown here is derived from an EMBL/GenBank/DDBJ whole genome shotgun (WGS) entry which is preliminary data.</text>
</comment>
<organism evidence="3 4">
    <name type="scientific">Methylophaga thiooxydans</name>
    <dbReference type="NCBI Taxonomy" id="392484"/>
    <lineage>
        <taxon>Bacteria</taxon>
        <taxon>Pseudomonadati</taxon>
        <taxon>Pseudomonadota</taxon>
        <taxon>Gammaproteobacteria</taxon>
        <taxon>Thiotrichales</taxon>
        <taxon>Piscirickettsiaceae</taxon>
        <taxon>Methylophaga</taxon>
    </lineage>
</organism>
<dbReference type="InterPro" id="IPR006869">
    <property type="entry name" value="DUF547"/>
</dbReference>
<reference evidence="3 4" key="1">
    <citation type="submission" date="2014-09" db="EMBL/GenBank/DDBJ databases">
        <authorList>
            <person name="Grob C."/>
            <person name="Taubert M."/>
            <person name="Howat A.M."/>
            <person name="Burns O.J."/>
            <person name="Dixon J.L."/>
            <person name="Chen Y."/>
            <person name="Murrell J.C."/>
        </authorList>
    </citation>
    <scope>NUCLEOTIDE SEQUENCE [LARGE SCALE GENOMIC DNA]</scope>
    <source>
        <strain evidence="3">L4</strain>
    </source>
</reference>
<feature type="signal peptide" evidence="1">
    <location>
        <begin position="1"/>
        <end position="17"/>
    </location>
</feature>
<dbReference type="STRING" id="392484.LP43_2161"/>
<accession>A0A0A0BF56</accession>
<evidence type="ECO:0000256" key="1">
    <source>
        <dbReference type="SAM" id="SignalP"/>
    </source>
</evidence>
<dbReference type="PANTHER" id="PTHR46361:SF5">
    <property type="entry name" value="DEP DOMAIN-CONTAINING PROTEIN"/>
    <property type="match status" value="1"/>
</dbReference>